<dbReference type="RefSeq" id="WP_122979344.1">
    <property type="nucleotide sequence ID" value="NZ_BOMX01000139.1"/>
</dbReference>
<dbReference type="AlphaFoldDB" id="A0A561W9P4"/>
<dbReference type="PANTHER" id="PTHR30348:SF4">
    <property type="entry name" value="DUF72 DOMAIN-CONTAINING PROTEIN"/>
    <property type="match status" value="1"/>
</dbReference>
<dbReference type="InterPro" id="IPR002763">
    <property type="entry name" value="DUF72"/>
</dbReference>
<sequence length="318" mass="35472">MLWIGTSGWQYRDWRPTGGDDTGFLYPAGLPQRLWLEHYAERFATVEVNNAFYRLPERDTFAAWRERTPDGFVVAVKMSRYLTHIKRLREPAEPVARFLDRAQGLGDKLGPVLLQLPPTLRADLPALEETLARFPAWVRVAVEPRHPTWFTAECEQLLRRHGAALCWADRKSRPITPLWRTADFGYLRFHEGTARPWPRYGRSALRSWLDRMYPPATHSHAEVPTGAEGPTGAEAPPGGHGTAPAPALTDVVAARTDRRGAHDARPEGGGVREWFVFFNNDPGGAAVIDAGALAGMAARRGLPVTRAPRVPPRPAVCR</sequence>
<dbReference type="SUPFAM" id="SSF117396">
    <property type="entry name" value="TM1631-like"/>
    <property type="match status" value="1"/>
</dbReference>
<dbReference type="PANTHER" id="PTHR30348">
    <property type="entry name" value="UNCHARACTERIZED PROTEIN YECE"/>
    <property type="match status" value="1"/>
</dbReference>
<accession>A0A561W9P4</accession>
<feature type="compositionally biased region" description="Low complexity" evidence="1">
    <location>
        <begin position="224"/>
        <end position="246"/>
    </location>
</feature>
<protein>
    <submittedName>
        <fullName evidence="2">Uncharacterized protein YecE (DUF72 family)</fullName>
    </submittedName>
</protein>
<organism evidence="2 3">
    <name type="scientific">Actinoplanes teichomyceticus</name>
    <dbReference type="NCBI Taxonomy" id="1867"/>
    <lineage>
        <taxon>Bacteria</taxon>
        <taxon>Bacillati</taxon>
        <taxon>Actinomycetota</taxon>
        <taxon>Actinomycetes</taxon>
        <taxon>Micromonosporales</taxon>
        <taxon>Micromonosporaceae</taxon>
        <taxon>Actinoplanes</taxon>
    </lineage>
</organism>
<comment type="caution">
    <text evidence="2">The sequence shown here is derived from an EMBL/GenBank/DDBJ whole genome shotgun (WGS) entry which is preliminary data.</text>
</comment>
<evidence type="ECO:0000256" key="1">
    <source>
        <dbReference type="SAM" id="MobiDB-lite"/>
    </source>
</evidence>
<evidence type="ECO:0000313" key="2">
    <source>
        <dbReference type="EMBL" id="TWG20596.1"/>
    </source>
</evidence>
<dbReference type="InterPro" id="IPR036520">
    <property type="entry name" value="UPF0759_sf"/>
</dbReference>
<keyword evidence="3" id="KW-1185">Reference proteome</keyword>
<dbReference type="EMBL" id="VIWY01000003">
    <property type="protein sequence ID" value="TWG20596.1"/>
    <property type="molecule type" value="Genomic_DNA"/>
</dbReference>
<dbReference type="Pfam" id="PF01904">
    <property type="entry name" value="DUF72"/>
    <property type="match status" value="1"/>
</dbReference>
<name>A0A561W9P4_ACTTI</name>
<dbReference type="Proteomes" id="UP000320239">
    <property type="component" value="Unassembled WGS sequence"/>
</dbReference>
<dbReference type="Gene3D" id="3.20.20.410">
    <property type="entry name" value="Protein of unknown function UPF0759"/>
    <property type="match status" value="1"/>
</dbReference>
<dbReference type="OrthoDB" id="9780310at2"/>
<gene>
    <name evidence="2" type="ORF">FHX34_103124</name>
</gene>
<evidence type="ECO:0000313" key="3">
    <source>
        <dbReference type="Proteomes" id="UP000320239"/>
    </source>
</evidence>
<reference evidence="2 3" key="1">
    <citation type="submission" date="2019-06" db="EMBL/GenBank/DDBJ databases">
        <title>Sequencing the genomes of 1000 actinobacteria strains.</title>
        <authorList>
            <person name="Klenk H.-P."/>
        </authorList>
    </citation>
    <scope>NUCLEOTIDE SEQUENCE [LARGE SCALE GENOMIC DNA]</scope>
    <source>
        <strain evidence="2 3">DSM 43866</strain>
    </source>
</reference>
<proteinExistence type="predicted"/>
<feature type="region of interest" description="Disordered" evidence="1">
    <location>
        <begin position="218"/>
        <end position="246"/>
    </location>
</feature>